<dbReference type="GeneID" id="20706697"/>
<reference evidence="2 3" key="1">
    <citation type="submission" date="2008-03" db="EMBL/GenBank/DDBJ databases">
        <title>The Genome Sequence of Verticillium dahliae VdLs.17.</title>
        <authorList>
            <consortium name="The Broad Institute Genome Sequencing Platform"/>
            <person name="Ma L.-J.J."/>
            <person name="Klosterman S.J."/>
            <person name="Subbarao K."/>
            <person name="Dobinson K."/>
            <person name="Veronese P."/>
            <person name="Kang S."/>
            <person name="Gold S.E."/>
            <person name="Young S."/>
            <person name="Jaffe D."/>
            <person name="Gnerre S."/>
            <person name="Berlin A."/>
            <person name="Heiman D."/>
            <person name="Hepburn T."/>
            <person name="Sykes S."/>
            <person name="Alvarado L."/>
            <person name="Kodira C.D."/>
            <person name="Lander E."/>
            <person name="Galagan J."/>
            <person name="Nusbaum C."/>
            <person name="Birren B."/>
        </authorList>
    </citation>
    <scope>NUCLEOTIDE SEQUENCE [LARGE SCALE GENOMIC DNA]</scope>
    <source>
        <strain evidence="3">VdLs.17 / ATCC MYA-4575 / FGSC 10137</strain>
    </source>
</reference>
<feature type="compositionally biased region" description="Low complexity" evidence="1">
    <location>
        <begin position="49"/>
        <end position="69"/>
    </location>
</feature>
<dbReference type="HOGENOM" id="CLU_1246190_0_0_1"/>
<dbReference type="EMBL" id="DS572703">
    <property type="protein sequence ID" value="EGY23796.1"/>
    <property type="molecule type" value="Genomic_DNA"/>
</dbReference>
<feature type="compositionally biased region" description="Polar residues" evidence="1">
    <location>
        <begin position="38"/>
        <end position="48"/>
    </location>
</feature>
<name>G2X502_VERDV</name>
<evidence type="ECO:0000256" key="1">
    <source>
        <dbReference type="SAM" id="MobiDB-lite"/>
    </source>
</evidence>
<feature type="region of interest" description="Disordered" evidence="1">
    <location>
        <begin position="33"/>
        <end position="85"/>
    </location>
</feature>
<evidence type="ECO:0000313" key="3">
    <source>
        <dbReference type="Proteomes" id="UP000001611"/>
    </source>
</evidence>
<protein>
    <submittedName>
        <fullName evidence="2">Uncharacterized protein</fullName>
    </submittedName>
</protein>
<dbReference type="KEGG" id="vda:VDAG_05234"/>
<sequence length="222" mass="24215">MGVKGCGEHMSMDVRELLPGGVERLRRRIEHNAAAVRSRSNNPSSTSGHVASAPVHVSSSAAELSPGSSNVSSGDAAGPSPQFQMATQPASGISLPIQEIVMSPQYFLLCIKTDLTVLVQIEVSAVTSDKALFKRIREEYEATQWKHQKHISIPAPAWLHQSYDFIVARLPASMQFLTAAWSSLTDTRLHQITSGDLVQFSLVPVRSTLTISRRSSCHPRSR</sequence>
<dbReference type="RefSeq" id="XP_009653265.1">
    <property type="nucleotide sequence ID" value="XM_009654970.1"/>
</dbReference>
<keyword evidence="3" id="KW-1185">Reference proteome</keyword>
<accession>G2X502</accession>
<gene>
    <name evidence="2" type="ORF">VDAG_05234</name>
</gene>
<dbReference type="AlphaFoldDB" id="G2X502"/>
<dbReference type="InParanoid" id="G2X502"/>
<evidence type="ECO:0000313" key="2">
    <source>
        <dbReference type="EMBL" id="EGY23796.1"/>
    </source>
</evidence>
<organism evidence="2 3">
    <name type="scientific">Verticillium dahliae (strain VdLs.17 / ATCC MYA-4575 / FGSC 10137)</name>
    <name type="common">Verticillium wilt</name>
    <dbReference type="NCBI Taxonomy" id="498257"/>
    <lineage>
        <taxon>Eukaryota</taxon>
        <taxon>Fungi</taxon>
        <taxon>Dikarya</taxon>
        <taxon>Ascomycota</taxon>
        <taxon>Pezizomycotina</taxon>
        <taxon>Sordariomycetes</taxon>
        <taxon>Hypocreomycetidae</taxon>
        <taxon>Glomerellales</taxon>
        <taxon>Plectosphaerellaceae</taxon>
        <taxon>Verticillium</taxon>
    </lineage>
</organism>
<proteinExistence type="predicted"/>
<dbReference type="Proteomes" id="UP000001611">
    <property type="component" value="Chromosome 4"/>
</dbReference>